<dbReference type="SUPFAM" id="SSF54695">
    <property type="entry name" value="POZ domain"/>
    <property type="match status" value="1"/>
</dbReference>
<keyword evidence="1" id="KW-0732">Signal</keyword>
<dbReference type="WBParaSite" id="PSU_v2.g14504.t1">
    <property type="protein sequence ID" value="PSU_v2.g14504.t1"/>
    <property type="gene ID" value="PSU_v2.g14504"/>
</dbReference>
<evidence type="ECO:0000313" key="3">
    <source>
        <dbReference type="Proteomes" id="UP000887577"/>
    </source>
</evidence>
<dbReference type="InterPro" id="IPR000210">
    <property type="entry name" value="BTB/POZ_dom"/>
</dbReference>
<reference evidence="4" key="1">
    <citation type="submission" date="2022-11" db="UniProtKB">
        <authorList>
            <consortium name="WormBaseParasite"/>
        </authorList>
    </citation>
    <scope>IDENTIFICATION</scope>
</reference>
<dbReference type="Pfam" id="PF00651">
    <property type="entry name" value="BTB"/>
    <property type="match status" value="1"/>
</dbReference>
<organism evidence="3 4">
    <name type="scientific">Panagrolaimus superbus</name>
    <dbReference type="NCBI Taxonomy" id="310955"/>
    <lineage>
        <taxon>Eukaryota</taxon>
        <taxon>Metazoa</taxon>
        <taxon>Ecdysozoa</taxon>
        <taxon>Nematoda</taxon>
        <taxon>Chromadorea</taxon>
        <taxon>Rhabditida</taxon>
        <taxon>Tylenchina</taxon>
        <taxon>Panagrolaimomorpha</taxon>
        <taxon>Panagrolaimoidea</taxon>
        <taxon>Panagrolaimidae</taxon>
        <taxon>Panagrolaimus</taxon>
    </lineage>
</organism>
<dbReference type="InterPro" id="IPR011333">
    <property type="entry name" value="SKP1/BTB/POZ_sf"/>
</dbReference>
<dbReference type="Proteomes" id="UP000887577">
    <property type="component" value="Unplaced"/>
</dbReference>
<feature type="signal peptide" evidence="1">
    <location>
        <begin position="1"/>
        <end position="20"/>
    </location>
</feature>
<feature type="chain" id="PRO_5037057726" evidence="1">
    <location>
        <begin position="21"/>
        <end position="276"/>
    </location>
</feature>
<evidence type="ECO:0000256" key="1">
    <source>
        <dbReference type="SAM" id="SignalP"/>
    </source>
</evidence>
<sequence>MMQHFFLILFLIQFSNVAESAENEVLNARTKFAFFNATFTWTVEQFQLFNFGQNYYNKRILESPTLHAIDASDDNEMYTAKIKVEPMYDSSYPSIFDIKAEFSVEPNEKIFEFQIINSNKTFVGQRILKSYFESILDDIKITVKVVFSKNETTNDATVLLLSQKFAYYEDEATSLGNELLNMFKSDSESLFIIECAGEEITAYKPVMNARSPIFKELLSNGTDKIRITDFDPKIVKKMIEFCHNDSIENFDGEETAVFSIAYKYKINSLMVCFKYT</sequence>
<keyword evidence="3" id="KW-1185">Reference proteome</keyword>
<dbReference type="CDD" id="cd18186">
    <property type="entry name" value="BTB_POZ_ZBTB_KLHL-like"/>
    <property type="match status" value="1"/>
</dbReference>
<dbReference type="PROSITE" id="PS50097">
    <property type="entry name" value="BTB"/>
    <property type="match status" value="1"/>
</dbReference>
<dbReference type="Gene3D" id="3.30.710.10">
    <property type="entry name" value="Potassium Channel Kv1.1, Chain A"/>
    <property type="match status" value="1"/>
</dbReference>
<name>A0A914Y6Y1_9BILA</name>
<feature type="domain" description="BTB" evidence="2">
    <location>
        <begin position="187"/>
        <end position="251"/>
    </location>
</feature>
<evidence type="ECO:0000259" key="2">
    <source>
        <dbReference type="PROSITE" id="PS50097"/>
    </source>
</evidence>
<evidence type="ECO:0000313" key="4">
    <source>
        <dbReference type="WBParaSite" id="PSU_v2.g14504.t1"/>
    </source>
</evidence>
<dbReference type="AlphaFoldDB" id="A0A914Y6Y1"/>
<proteinExistence type="predicted"/>
<protein>
    <submittedName>
        <fullName evidence="4">BTB domain-containing protein</fullName>
    </submittedName>
</protein>
<accession>A0A914Y6Y1</accession>
<dbReference type="SMART" id="SM00225">
    <property type="entry name" value="BTB"/>
    <property type="match status" value="1"/>
</dbReference>